<dbReference type="SUPFAM" id="SSF51215">
    <property type="entry name" value="Regulatory protein AraC"/>
    <property type="match status" value="1"/>
</dbReference>
<evidence type="ECO:0000256" key="1">
    <source>
        <dbReference type="ARBA" id="ARBA00023015"/>
    </source>
</evidence>
<sequence>MSKELTYLNFILLNIGHAVHNADWNWRNVCSPFIRVHLVESGTASLIREDKTYELKKNHLYLTPAYTNHGYKCEGHLSLHYIHIYEEVGSQTSIFDLIDAPVEIKADPLIIRLIKRLAGINPERKLPHFDPWSYDNLPTLVRNIARQKAVPLGYEMEAQGIIKQVLSRFLLLATDKNLHIDKRILQSLHYIRTHLHKPISVDALAAAGFLTKDHFIRLFKKEIGSTPGKYINEKKIEKAQRMMMTKDISIKDLAYGLGFGNNAYFNRFFKKQTGENPGNYKKRIRLLASGDIPK</sequence>
<evidence type="ECO:0000256" key="2">
    <source>
        <dbReference type="ARBA" id="ARBA00023125"/>
    </source>
</evidence>
<dbReference type="PROSITE" id="PS01124">
    <property type="entry name" value="HTH_ARAC_FAMILY_2"/>
    <property type="match status" value="1"/>
</dbReference>
<dbReference type="Proteomes" id="UP000253410">
    <property type="component" value="Unassembled WGS sequence"/>
</dbReference>
<organism evidence="5 6">
    <name type="scientific">Chitinophaga flava</name>
    <dbReference type="NCBI Taxonomy" id="2259036"/>
    <lineage>
        <taxon>Bacteria</taxon>
        <taxon>Pseudomonadati</taxon>
        <taxon>Bacteroidota</taxon>
        <taxon>Chitinophagia</taxon>
        <taxon>Chitinophagales</taxon>
        <taxon>Chitinophagaceae</taxon>
        <taxon>Chitinophaga</taxon>
    </lineage>
</organism>
<evidence type="ECO:0000259" key="4">
    <source>
        <dbReference type="PROSITE" id="PS01124"/>
    </source>
</evidence>
<dbReference type="PANTHER" id="PTHR43280">
    <property type="entry name" value="ARAC-FAMILY TRANSCRIPTIONAL REGULATOR"/>
    <property type="match status" value="1"/>
</dbReference>
<gene>
    <name evidence="5" type="ORF">DF182_28845</name>
</gene>
<dbReference type="GO" id="GO:0003700">
    <property type="term" value="F:DNA-binding transcription factor activity"/>
    <property type="evidence" value="ECO:0007669"/>
    <property type="project" value="InterPro"/>
</dbReference>
<accession>A0A365XW87</accession>
<dbReference type="GO" id="GO:0043565">
    <property type="term" value="F:sequence-specific DNA binding"/>
    <property type="evidence" value="ECO:0007669"/>
    <property type="project" value="InterPro"/>
</dbReference>
<evidence type="ECO:0000256" key="3">
    <source>
        <dbReference type="ARBA" id="ARBA00023163"/>
    </source>
</evidence>
<dbReference type="RefSeq" id="WP_113619218.1">
    <property type="nucleotide sequence ID" value="NZ_QFFJ01000002.1"/>
</dbReference>
<keyword evidence="2" id="KW-0238">DNA-binding</keyword>
<name>A0A365XW87_9BACT</name>
<keyword evidence="6" id="KW-1185">Reference proteome</keyword>
<dbReference type="PRINTS" id="PR00032">
    <property type="entry name" value="HTHARAC"/>
</dbReference>
<evidence type="ECO:0000313" key="6">
    <source>
        <dbReference type="Proteomes" id="UP000253410"/>
    </source>
</evidence>
<dbReference type="InterPro" id="IPR003313">
    <property type="entry name" value="AraC-bd"/>
</dbReference>
<dbReference type="InterPro" id="IPR037923">
    <property type="entry name" value="HTH-like"/>
</dbReference>
<dbReference type="SMART" id="SM00342">
    <property type="entry name" value="HTH_ARAC"/>
    <property type="match status" value="1"/>
</dbReference>
<protein>
    <submittedName>
        <fullName evidence="5">AraC family transcriptional regulator</fullName>
    </submittedName>
</protein>
<dbReference type="EMBL" id="QFFJ01000002">
    <property type="protein sequence ID" value="RBL90470.1"/>
    <property type="molecule type" value="Genomic_DNA"/>
</dbReference>
<dbReference type="OrthoDB" id="1007602at2"/>
<dbReference type="AlphaFoldDB" id="A0A365XW87"/>
<comment type="caution">
    <text evidence="5">The sequence shown here is derived from an EMBL/GenBank/DDBJ whole genome shotgun (WGS) entry which is preliminary data.</text>
</comment>
<dbReference type="Pfam" id="PF02311">
    <property type="entry name" value="AraC_binding"/>
    <property type="match status" value="1"/>
</dbReference>
<dbReference type="Gene3D" id="1.10.10.60">
    <property type="entry name" value="Homeodomain-like"/>
    <property type="match status" value="2"/>
</dbReference>
<dbReference type="PANTHER" id="PTHR43280:SF28">
    <property type="entry name" value="HTH-TYPE TRANSCRIPTIONAL ACTIVATOR RHAS"/>
    <property type="match status" value="1"/>
</dbReference>
<dbReference type="PROSITE" id="PS00041">
    <property type="entry name" value="HTH_ARAC_FAMILY_1"/>
    <property type="match status" value="1"/>
</dbReference>
<dbReference type="SUPFAM" id="SSF46689">
    <property type="entry name" value="Homeodomain-like"/>
    <property type="match status" value="2"/>
</dbReference>
<dbReference type="InterPro" id="IPR018062">
    <property type="entry name" value="HTH_AraC-typ_CS"/>
</dbReference>
<keyword evidence="3" id="KW-0804">Transcription</keyword>
<dbReference type="InterPro" id="IPR009057">
    <property type="entry name" value="Homeodomain-like_sf"/>
</dbReference>
<evidence type="ECO:0000313" key="5">
    <source>
        <dbReference type="EMBL" id="RBL90470.1"/>
    </source>
</evidence>
<dbReference type="Pfam" id="PF12833">
    <property type="entry name" value="HTH_18"/>
    <property type="match status" value="1"/>
</dbReference>
<keyword evidence="1" id="KW-0805">Transcription regulation</keyword>
<feature type="domain" description="HTH araC/xylS-type" evidence="4">
    <location>
        <begin position="185"/>
        <end position="283"/>
    </location>
</feature>
<reference evidence="5 6" key="1">
    <citation type="submission" date="2018-05" db="EMBL/GenBank/DDBJ databases">
        <title>Chitinophaga sp. K3CV102501T nov., isolated from isolated from a monsoon evergreen broad-leaved forest soil.</title>
        <authorList>
            <person name="Lv Y."/>
        </authorList>
    </citation>
    <scope>NUCLEOTIDE SEQUENCE [LARGE SCALE GENOMIC DNA]</scope>
    <source>
        <strain evidence="5 6">GDMCC 1.1325</strain>
    </source>
</reference>
<dbReference type="InterPro" id="IPR018060">
    <property type="entry name" value="HTH_AraC"/>
</dbReference>
<proteinExistence type="predicted"/>
<dbReference type="InterPro" id="IPR020449">
    <property type="entry name" value="Tscrpt_reg_AraC-type_HTH"/>
</dbReference>